<dbReference type="PANTHER" id="PTHR21666:SF270">
    <property type="entry name" value="MUREIN HYDROLASE ACTIVATOR ENVC"/>
    <property type="match status" value="1"/>
</dbReference>
<proteinExistence type="predicted"/>
<evidence type="ECO:0000259" key="2">
    <source>
        <dbReference type="Pfam" id="PF01551"/>
    </source>
</evidence>
<dbReference type="CDD" id="cd12797">
    <property type="entry name" value="M23_peptidase"/>
    <property type="match status" value="1"/>
</dbReference>
<dbReference type="RefSeq" id="WP_187304397.1">
    <property type="nucleotide sequence ID" value="NZ_JACRYT010000032.1"/>
</dbReference>
<dbReference type="PANTHER" id="PTHR21666">
    <property type="entry name" value="PEPTIDASE-RELATED"/>
    <property type="match status" value="1"/>
</dbReference>
<dbReference type="Gene3D" id="2.70.70.10">
    <property type="entry name" value="Glucose Permease (Domain IIA)"/>
    <property type="match status" value="1"/>
</dbReference>
<evidence type="ECO:0000256" key="1">
    <source>
        <dbReference type="SAM" id="MobiDB-lite"/>
    </source>
</evidence>
<comment type="caution">
    <text evidence="4">The sequence shown here is derived from an EMBL/GenBank/DDBJ whole genome shotgun (WGS) entry which is preliminary data.</text>
</comment>
<dbReference type="GO" id="GO:0004222">
    <property type="term" value="F:metalloendopeptidase activity"/>
    <property type="evidence" value="ECO:0007669"/>
    <property type="project" value="TreeGrafter"/>
</dbReference>
<keyword evidence="5" id="KW-1185">Reference proteome</keyword>
<evidence type="ECO:0000313" key="4">
    <source>
        <dbReference type="EMBL" id="MBC6681302.1"/>
    </source>
</evidence>
<dbReference type="InterPro" id="IPR050570">
    <property type="entry name" value="Cell_wall_metabolism_enzyme"/>
</dbReference>
<dbReference type="SUPFAM" id="SSF69279">
    <property type="entry name" value="Phage tail proteins"/>
    <property type="match status" value="1"/>
</dbReference>
<reference evidence="4" key="1">
    <citation type="submission" date="2020-08" db="EMBL/GenBank/DDBJ databases">
        <title>Genome public.</title>
        <authorList>
            <person name="Liu C."/>
            <person name="Sun Q."/>
        </authorList>
    </citation>
    <scope>NUCLEOTIDE SEQUENCE</scope>
    <source>
        <strain evidence="4">BX12</strain>
    </source>
</reference>
<dbReference type="InterPro" id="IPR016047">
    <property type="entry name" value="M23ase_b-sheet_dom"/>
</dbReference>
<gene>
    <name evidence="4" type="ORF">H9L42_15945</name>
</gene>
<name>A0A923NQC1_9FIRM</name>
<evidence type="ECO:0000313" key="5">
    <source>
        <dbReference type="Proteomes" id="UP000602647"/>
    </source>
</evidence>
<dbReference type="InterPro" id="IPR011055">
    <property type="entry name" value="Dup_hybrid_motif"/>
</dbReference>
<protein>
    <submittedName>
        <fullName evidence="4">M23 family metallopeptidase</fullName>
    </submittedName>
</protein>
<dbReference type="Proteomes" id="UP000602647">
    <property type="component" value="Unassembled WGS sequence"/>
</dbReference>
<dbReference type="InterPro" id="IPR056937">
    <property type="entry name" value="YqbQ/XkdQ"/>
</dbReference>
<dbReference type="SUPFAM" id="SSF51261">
    <property type="entry name" value="Duplicated hybrid motif"/>
    <property type="match status" value="1"/>
</dbReference>
<feature type="domain" description="YqbQ/XkdQ" evidence="3">
    <location>
        <begin position="212"/>
        <end position="503"/>
    </location>
</feature>
<dbReference type="Pfam" id="PF24032">
    <property type="entry name" value="YQBQ"/>
    <property type="match status" value="1"/>
</dbReference>
<feature type="domain" description="M23ase beta-sheet core" evidence="2">
    <location>
        <begin position="26"/>
        <end position="120"/>
    </location>
</feature>
<dbReference type="Pfam" id="PF01551">
    <property type="entry name" value="Peptidase_M23"/>
    <property type="match status" value="1"/>
</dbReference>
<sequence>MGAYIWPVPAGGRISCPWGTPRSYGHHMGVDIAISTGNKIVATRAGRVKEAGWNGSYGLAVYIIHADGVSSRYAHCSSINVSVGDQVSAGQQIAKIGSTGHSTGPHLHFELRFNGTDRNPLNYVSSGDTLANFSGEVGSSSGSGGTTTGSSGSGSTKKTTKDITTVKVKSTTGKAASQNRSLLNKGTVLNKGYELLIQNGSKVFMPSIEGDINLEWHRKGTPGKLTFNVVQDNVMKIKKGSPVRFRMNGKNIFFGFVFTYSRKDSDLVTLTCYDQLRYLKNKDVLSYKKKTYSQVLRMIAKKYKLKTGTIANTKYVIPQRMEEGTLFDILGNASDLTVAHKKKLYVLYDNFGKLTLRNIANMKLNLYLDVETMESFDYESTIDGDTYTCIKLYKDNDQTGVREVYVRNSTAKQKKWGILTYVEKTDETTKKDIQEKAKVLAQYYGIEQRKLTLKGCFGDTRVRGGSSVVVNLKLGDKKISNYMVVEQVKHTFSLDEHTMDLTLAGIRGEFSE</sequence>
<feature type="compositionally biased region" description="Low complexity" evidence="1">
    <location>
        <begin position="148"/>
        <end position="162"/>
    </location>
</feature>
<evidence type="ECO:0000259" key="3">
    <source>
        <dbReference type="Pfam" id="PF24032"/>
    </source>
</evidence>
<dbReference type="EMBL" id="JACRYT010000032">
    <property type="protein sequence ID" value="MBC6681302.1"/>
    <property type="molecule type" value="Genomic_DNA"/>
</dbReference>
<feature type="region of interest" description="Disordered" evidence="1">
    <location>
        <begin position="135"/>
        <end position="162"/>
    </location>
</feature>
<organism evidence="4 5">
    <name type="scientific">Zhenpiania hominis</name>
    <dbReference type="NCBI Taxonomy" id="2763644"/>
    <lineage>
        <taxon>Bacteria</taxon>
        <taxon>Bacillati</taxon>
        <taxon>Bacillota</taxon>
        <taxon>Clostridia</taxon>
        <taxon>Peptostreptococcales</taxon>
        <taxon>Anaerovoracaceae</taxon>
        <taxon>Zhenpiania</taxon>
    </lineage>
</organism>
<dbReference type="AlphaFoldDB" id="A0A923NQC1"/>
<accession>A0A923NQC1</accession>